<dbReference type="OrthoDB" id="3217500at2"/>
<dbReference type="Gene3D" id="3.40.50.300">
    <property type="entry name" value="P-loop containing nucleotide triphosphate hydrolases"/>
    <property type="match status" value="1"/>
</dbReference>
<feature type="binding site" evidence="1">
    <location>
        <begin position="226"/>
        <end position="233"/>
    </location>
    <ligand>
        <name>ATP</name>
        <dbReference type="ChEBI" id="CHEBI:30616"/>
    </ligand>
</feature>
<dbReference type="RefSeq" id="WP_142709902.1">
    <property type="nucleotide sequence ID" value="NZ_VIRS01000060.1"/>
</dbReference>
<comment type="caution">
    <text evidence="4">The sequence shown here is derived from an EMBL/GenBank/DDBJ whole genome shotgun (WGS) entry which is preliminary data.</text>
</comment>
<dbReference type="GO" id="GO:0003677">
    <property type="term" value="F:DNA binding"/>
    <property type="evidence" value="ECO:0007669"/>
    <property type="project" value="InterPro"/>
</dbReference>
<sequence length="453" mass="50183">MVLLLGYLIGQHGPLRFLWALLKFGVWLVCAVAWLGVLFTRPAAAVALSVAWVLLWMLWRMRARVWALVWRLWGHRISVMIPRRVWMWHFQFNSWPRLVFRLGLVFRDGHGLSRLTVQYPRGRWTLADDDNGWTVVVNVLDGQSPADFIAHCETFAEAWGVHHVAGDSPKRGTVRLRAYITDPLRTPLAAPPIPAVTNFKSVLLGMREDGHQWRERLLGRHLFIGAATGGGKGSVQWAVIRALCPAIRAGAAEVWTVDPKAVEFAKGRWLFKEYATSPEEIVDLVEKAAALVATRRAAMAGGARTHVPVSGDPYVLLNIDELAACTVYMTKDLIDRFNRALGLILTQGRSLSVSVMAAVQDPRKEIVPMRQLFTTRIVLRVDEAGQADLVLGGGATARGAHAHLIPADEYTGAGIGYVHGDNRATPMRVRAGYTSDSDIDRMCLRYAPAPTGP</sequence>
<gene>
    <name evidence="4" type="ORF">FL583_38720</name>
</gene>
<evidence type="ECO:0000313" key="5">
    <source>
        <dbReference type="Proteomes" id="UP000317982"/>
    </source>
</evidence>
<feature type="transmembrane region" description="Helical" evidence="2">
    <location>
        <begin position="43"/>
        <end position="59"/>
    </location>
</feature>
<dbReference type="PROSITE" id="PS50901">
    <property type="entry name" value="FTSK"/>
    <property type="match status" value="1"/>
</dbReference>
<dbReference type="SUPFAM" id="SSF52540">
    <property type="entry name" value="P-loop containing nucleoside triphosphate hydrolases"/>
    <property type="match status" value="1"/>
</dbReference>
<dbReference type="Proteomes" id="UP000317982">
    <property type="component" value="Unassembled WGS sequence"/>
</dbReference>
<evidence type="ECO:0000259" key="3">
    <source>
        <dbReference type="PROSITE" id="PS50901"/>
    </source>
</evidence>
<protein>
    <recommendedName>
        <fullName evidence="3">FtsK domain-containing protein</fullName>
    </recommendedName>
</protein>
<keyword evidence="1" id="KW-0547">Nucleotide-binding</keyword>
<dbReference type="InterPro" id="IPR027417">
    <property type="entry name" value="P-loop_NTPase"/>
</dbReference>
<keyword evidence="5" id="KW-1185">Reference proteome</keyword>
<evidence type="ECO:0000256" key="1">
    <source>
        <dbReference type="PROSITE-ProRule" id="PRU00289"/>
    </source>
</evidence>
<evidence type="ECO:0000256" key="2">
    <source>
        <dbReference type="SAM" id="Phobius"/>
    </source>
</evidence>
<dbReference type="AlphaFoldDB" id="A0A545AEE7"/>
<dbReference type="GO" id="GO:0005524">
    <property type="term" value="F:ATP binding"/>
    <property type="evidence" value="ECO:0007669"/>
    <property type="project" value="UniProtKB-UniRule"/>
</dbReference>
<accession>A0A545AEE7</accession>
<dbReference type="InterPro" id="IPR002543">
    <property type="entry name" value="FtsK_dom"/>
</dbReference>
<name>A0A545AEE7_9ACTN</name>
<evidence type="ECO:0000313" key="4">
    <source>
        <dbReference type="EMBL" id="TQS39708.1"/>
    </source>
</evidence>
<keyword evidence="2" id="KW-0812">Transmembrane</keyword>
<proteinExistence type="predicted"/>
<dbReference type="EMBL" id="VIRS01000060">
    <property type="protein sequence ID" value="TQS39708.1"/>
    <property type="molecule type" value="Genomic_DNA"/>
</dbReference>
<keyword evidence="2" id="KW-0472">Membrane</keyword>
<keyword evidence="2" id="KW-1133">Transmembrane helix</keyword>
<reference evidence="4 5" key="1">
    <citation type="submission" date="2019-07" db="EMBL/GenBank/DDBJ databases">
        <title>Cryptosporangium phraense sp. nov., isolated from plant litter.</title>
        <authorList>
            <person name="Suriyachadkun C."/>
        </authorList>
    </citation>
    <scope>NUCLEOTIDE SEQUENCE [LARGE SCALE GENOMIC DNA]</scope>
    <source>
        <strain evidence="4 5">A-T 5661</strain>
    </source>
</reference>
<feature type="domain" description="FtsK" evidence="3">
    <location>
        <begin position="199"/>
        <end position="388"/>
    </location>
</feature>
<feature type="transmembrane region" description="Helical" evidence="2">
    <location>
        <begin position="17"/>
        <end position="37"/>
    </location>
</feature>
<keyword evidence="1" id="KW-0067">ATP-binding</keyword>
<dbReference type="InParanoid" id="A0A545AEE7"/>
<organism evidence="4 5">
    <name type="scientific">Cryptosporangium phraense</name>
    <dbReference type="NCBI Taxonomy" id="2593070"/>
    <lineage>
        <taxon>Bacteria</taxon>
        <taxon>Bacillati</taxon>
        <taxon>Actinomycetota</taxon>
        <taxon>Actinomycetes</taxon>
        <taxon>Cryptosporangiales</taxon>
        <taxon>Cryptosporangiaceae</taxon>
        <taxon>Cryptosporangium</taxon>
    </lineage>
</organism>